<dbReference type="InterPro" id="IPR015421">
    <property type="entry name" value="PyrdxlP-dep_Trfase_major"/>
</dbReference>
<sequence>MSASTLPLATRAAGLVGSVIDSSTSLLHKQSHDVVRFAMGSPAAEAVPTEILAGIASIELSAPDAYDYAATEGDPSLREALLEMLRGTSDETTPDRLTITAGGMQGLDLFCKVFVDPGDLVTVESPTYTNGSATALSYGAMLQEIPVDDDGMDVDRLERLVDDAGRPPKAIYTIPTFQNPSGVTLSLQRRLRLLELARRWGSMVIDDDPYGMLRFAGPPVPTLRELGGGDPLVFTVRTFSKIVAPGLRVGWVDTVPELQPLLINAKQAMDTCTNLPAQRLLTGFLSGGHLADHLSAQRAEYRRRKEAIQAALREHFGDRARWTDPEGGFFCWVTLDNVDTTALFEPALAQGVAFIPGAAFSPSGRFNNALRLCFASNPPDRIHEGIARLRRAVDSITPD</sequence>
<evidence type="ECO:0000259" key="5">
    <source>
        <dbReference type="Pfam" id="PF00155"/>
    </source>
</evidence>
<dbReference type="OrthoDB" id="199743at2"/>
<dbReference type="AlphaFoldDB" id="A0A447GAT8"/>
<proteinExistence type="predicted"/>
<dbReference type="PANTHER" id="PTHR42790:SF19">
    <property type="entry name" value="KYNURENINE_ALPHA-AMINOADIPATE AMINOTRANSFERASE, MITOCHONDRIAL"/>
    <property type="match status" value="1"/>
</dbReference>
<dbReference type="InterPro" id="IPR015424">
    <property type="entry name" value="PyrdxlP-dep_Trfase"/>
</dbReference>
<gene>
    <name evidence="6" type="primary">lysN</name>
    <name evidence="6" type="ORF">MB901379_01123</name>
</gene>
<keyword evidence="7" id="KW-1185">Reference proteome</keyword>
<dbReference type="SUPFAM" id="SSF53383">
    <property type="entry name" value="PLP-dependent transferases"/>
    <property type="match status" value="1"/>
</dbReference>
<evidence type="ECO:0000256" key="4">
    <source>
        <dbReference type="ARBA" id="ARBA00022898"/>
    </source>
</evidence>
<dbReference type="EC" id="2.6.1.39" evidence="6"/>
<evidence type="ECO:0000256" key="3">
    <source>
        <dbReference type="ARBA" id="ARBA00022679"/>
    </source>
</evidence>
<dbReference type="Gene3D" id="3.40.640.10">
    <property type="entry name" value="Type I PLP-dependent aspartate aminotransferase-like (Major domain)"/>
    <property type="match status" value="1"/>
</dbReference>
<dbReference type="InterPro" id="IPR050859">
    <property type="entry name" value="Class-I_PLP-dep_aminotransf"/>
</dbReference>
<dbReference type="Gene3D" id="3.90.1150.10">
    <property type="entry name" value="Aspartate Aminotransferase, domain 1"/>
    <property type="match status" value="1"/>
</dbReference>
<dbReference type="RefSeq" id="WP_158015699.1">
    <property type="nucleotide sequence ID" value="NZ_CBCSKE010000006.1"/>
</dbReference>
<dbReference type="GO" id="GO:1901605">
    <property type="term" value="P:alpha-amino acid metabolic process"/>
    <property type="evidence" value="ECO:0007669"/>
    <property type="project" value="TreeGrafter"/>
</dbReference>
<dbReference type="InterPro" id="IPR004839">
    <property type="entry name" value="Aminotransferase_I/II_large"/>
</dbReference>
<organism evidence="6 7">
    <name type="scientific">Mycobacterium basiliense</name>
    <dbReference type="NCBI Taxonomy" id="2094119"/>
    <lineage>
        <taxon>Bacteria</taxon>
        <taxon>Bacillati</taxon>
        <taxon>Actinomycetota</taxon>
        <taxon>Actinomycetes</taxon>
        <taxon>Mycobacteriales</taxon>
        <taxon>Mycobacteriaceae</taxon>
        <taxon>Mycobacterium</taxon>
    </lineage>
</organism>
<dbReference type="Proteomes" id="UP000269998">
    <property type="component" value="Chromosome"/>
</dbReference>
<dbReference type="GO" id="GO:0030170">
    <property type="term" value="F:pyridoxal phosphate binding"/>
    <property type="evidence" value="ECO:0007669"/>
    <property type="project" value="InterPro"/>
</dbReference>
<keyword evidence="2 6" id="KW-0032">Aminotransferase</keyword>
<feature type="domain" description="Aminotransferase class I/classII large" evidence="5">
    <location>
        <begin position="51"/>
        <end position="389"/>
    </location>
</feature>
<dbReference type="KEGG" id="mbai:MB901379_01123"/>
<dbReference type="InterPro" id="IPR015422">
    <property type="entry name" value="PyrdxlP-dep_Trfase_small"/>
</dbReference>
<accession>A0A447GAT8</accession>
<dbReference type="Pfam" id="PF00155">
    <property type="entry name" value="Aminotran_1_2"/>
    <property type="match status" value="1"/>
</dbReference>
<dbReference type="EMBL" id="LR130759">
    <property type="protein sequence ID" value="VDM87579.1"/>
    <property type="molecule type" value="Genomic_DNA"/>
</dbReference>
<keyword evidence="3 6" id="KW-0808">Transferase</keyword>
<reference evidence="7" key="1">
    <citation type="submission" date="2018-02" db="EMBL/GenBank/DDBJ databases">
        <authorList>
            <person name="Seth-Smith MB H."/>
            <person name="Seth-Smith H."/>
        </authorList>
    </citation>
    <scope>NUCLEOTIDE SEQUENCE [LARGE SCALE GENOMIC DNA]</scope>
</reference>
<dbReference type="GO" id="GO:0047536">
    <property type="term" value="F:2-aminoadipate transaminase activity"/>
    <property type="evidence" value="ECO:0007669"/>
    <property type="project" value="UniProtKB-EC"/>
</dbReference>
<dbReference type="CDD" id="cd00609">
    <property type="entry name" value="AAT_like"/>
    <property type="match status" value="1"/>
</dbReference>
<evidence type="ECO:0000313" key="7">
    <source>
        <dbReference type="Proteomes" id="UP000269998"/>
    </source>
</evidence>
<evidence type="ECO:0000313" key="6">
    <source>
        <dbReference type="EMBL" id="VDM87579.1"/>
    </source>
</evidence>
<name>A0A447GAT8_9MYCO</name>
<keyword evidence="4" id="KW-0663">Pyridoxal phosphate</keyword>
<comment type="cofactor">
    <cofactor evidence="1">
        <name>pyridoxal 5'-phosphate</name>
        <dbReference type="ChEBI" id="CHEBI:597326"/>
    </cofactor>
</comment>
<evidence type="ECO:0000256" key="1">
    <source>
        <dbReference type="ARBA" id="ARBA00001933"/>
    </source>
</evidence>
<evidence type="ECO:0000256" key="2">
    <source>
        <dbReference type="ARBA" id="ARBA00022576"/>
    </source>
</evidence>
<dbReference type="PANTHER" id="PTHR42790">
    <property type="entry name" value="AMINOTRANSFERASE"/>
    <property type="match status" value="1"/>
</dbReference>
<protein>
    <submittedName>
        <fullName evidence="6">2-aminoadipate transaminase</fullName>
        <ecNumber evidence="6">2.6.1.39</ecNumber>
    </submittedName>
</protein>